<feature type="region of interest" description="Disordered" evidence="1">
    <location>
        <begin position="1"/>
        <end position="65"/>
    </location>
</feature>
<name>A0A8H4A4W6_GIGMA</name>
<evidence type="ECO:0000313" key="2">
    <source>
        <dbReference type="EMBL" id="KAF0433252.1"/>
    </source>
</evidence>
<dbReference type="Proteomes" id="UP000439903">
    <property type="component" value="Unassembled WGS sequence"/>
</dbReference>
<feature type="compositionally biased region" description="Acidic residues" evidence="1">
    <location>
        <begin position="56"/>
        <end position="65"/>
    </location>
</feature>
<evidence type="ECO:0000256" key="1">
    <source>
        <dbReference type="SAM" id="MobiDB-lite"/>
    </source>
</evidence>
<reference evidence="2 3" key="1">
    <citation type="journal article" date="2019" name="Environ. Microbiol.">
        <title>At the nexus of three kingdoms: the genome of the mycorrhizal fungus Gigaspora margarita provides insights into plant, endobacterial and fungal interactions.</title>
        <authorList>
            <person name="Venice F."/>
            <person name="Ghignone S."/>
            <person name="Salvioli di Fossalunga A."/>
            <person name="Amselem J."/>
            <person name="Novero M."/>
            <person name="Xianan X."/>
            <person name="Sedzielewska Toro K."/>
            <person name="Morin E."/>
            <person name="Lipzen A."/>
            <person name="Grigoriev I.V."/>
            <person name="Henrissat B."/>
            <person name="Martin F.M."/>
            <person name="Bonfante P."/>
        </authorList>
    </citation>
    <scope>NUCLEOTIDE SEQUENCE [LARGE SCALE GENOMIC DNA]</scope>
    <source>
        <strain evidence="2 3">BEG34</strain>
    </source>
</reference>
<accession>A0A8H4A4W6</accession>
<keyword evidence="3" id="KW-1185">Reference proteome</keyword>
<dbReference type="OrthoDB" id="2427212at2759"/>
<feature type="compositionally biased region" description="Basic and acidic residues" evidence="1">
    <location>
        <begin position="1"/>
        <end position="10"/>
    </location>
</feature>
<proteinExistence type="predicted"/>
<comment type="caution">
    <text evidence="2">The sequence shown here is derived from an EMBL/GenBank/DDBJ whole genome shotgun (WGS) entry which is preliminary data.</text>
</comment>
<organism evidence="2 3">
    <name type="scientific">Gigaspora margarita</name>
    <dbReference type="NCBI Taxonomy" id="4874"/>
    <lineage>
        <taxon>Eukaryota</taxon>
        <taxon>Fungi</taxon>
        <taxon>Fungi incertae sedis</taxon>
        <taxon>Mucoromycota</taxon>
        <taxon>Glomeromycotina</taxon>
        <taxon>Glomeromycetes</taxon>
        <taxon>Diversisporales</taxon>
        <taxon>Gigasporaceae</taxon>
        <taxon>Gigaspora</taxon>
    </lineage>
</organism>
<dbReference type="AlphaFoldDB" id="A0A8H4A4W6"/>
<protein>
    <submittedName>
        <fullName evidence="2">Uncharacterized protein</fullName>
    </submittedName>
</protein>
<dbReference type="EMBL" id="WTPW01001479">
    <property type="protein sequence ID" value="KAF0433252.1"/>
    <property type="molecule type" value="Genomic_DNA"/>
</dbReference>
<evidence type="ECO:0000313" key="3">
    <source>
        <dbReference type="Proteomes" id="UP000439903"/>
    </source>
</evidence>
<sequence length="147" mass="16859">MSKLRAEIKWSHRQKSNSAKLPPPSFQTDIQQETTSEKDNLSNEIESESEARYEPEPEEIQNEDNTAIEDFNEETVESNSLGEFNQFLDVWVVISTKETEELTGIEYEEDEEISFLSVDSVGDIIHPAIDPNAKWNIITLFNELPLP</sequence>
<gene>
    <name evidence="2" type="ORF">F8M41_005106</name>
</gene>